<protein>
    <recommendedName>
        <fullName evidence="6">EXS domain-containing protein</fullName>
    </recommendedName>
</protein>
<dbReference type="Pfam" id="PF03124">
    <property type="entry name" value="EXS"/>
    <property type="match status" value="1"/>
</dbReference>
<name>A0A376B658_9ASCO</name>
<feature type="transmembrane region" description="Helical" evidence="5">
    <location>
        <begin position="140"/>
        <end position="159"/>
    </location>
</feature>
<accession>A0A376B658</accession>
<dbReference type="PANTHER" id="PTHR10783:SF46">
    <property type="entry name" value="PROTEIN ERD1 HOMOLOG 2"/>
    <property type="match status" value="1"/>
</dbReference>
<evidence type="ECO:0000256" key="4">
    <source>
        <dbReference type="ARBA" id="ARBA00023136"/>
    </source>
</evidence>
<evidence type="ECO:0000256" key="5">
    <source>
        <dbReference type="SAM" id="Phobius"/>
    </source>
</evidence>
<keyword evidence="3 5" id="KW-1133">Transmembrane helix</keyword>
<feature type="domain" description="EXS" evidence="6">
    <location>
        <begin position="22"/>
        <end position="198"/>
    </location>
</feature>
<dbReference type="GO" id="GO:0005737">
    <property type="term" value="C:cytoplasm"/>
    <property type="evidence" value="ECO:0007669"/>
    <property type="project" value="TreeGrafter"/>
</dbReference>
<dbReference type="GO" id="GO:0016020">
    <property type="term" value="C:membrane"/>
    <property type="evidence" value="ECO:0007669"/>
    <property type="project" value="UniProtKB-SubCell"/>
</dbReference>
<dbReference type="AlphaFoldDB" id="A0A376B658"/>
<evidence type="ECO:0000259" key="6">
    <source>
        <dbReference type="PROSITE" id="PS51380"/>
    </source>
</evidence>
<sequence length="198" mass="24023">MGCHIESGSSRLLYILPYSNDMEKWLISIVSLIVGVIPSTIRFVQCVREHQPFNAIKYGIHYPILFLTIKKLVYLIDQGNIDKTYNIEMMLDWVFFLHAMYSFWWDCTMDWGLELWNFTSNNNVSSTWLRNSTRFSNKTYCVIIVVDFILRFVWFWQLIFSISLDPFLLQFLEIFRRWLWIFLRLEYESWNNLYVSKE</sequence>
<dbReference type="PANTHER" id="PTHR10783">
    <property type="entry name" value="XENOTROPIC AND POLYTROPIC RETROVIRUS RECEPTOR 1-RELATED"/>
    <property type="match status" value="1"/>
</dbReference>
<evidence type="ECO:0000256" key="1">
    <source>
        <dbReference type="ARBA" id="ARBA00004141"/>
    </source>
</evidence>
<feature type="transmembrane region" description="Helical" evidence="5">
    <location>
        <begin position="25"/>
        <end position="44"/>
    </location>
</feature>
<organism evidence="7 8">
    <name type="scientific">Saccharomycodes ludwigii</name>
    <dbReference type="NCBI Taxonomy" id="36035"/>
    <lineage>
        <taxon>Eukaryota</taxon>
        <taxon>Fungi</taxon>
        <taxon>Dikarya</taxon>
        <taxon>Ascomycota</taxon>
        <taxon>Saccharomycotina</taxon>
        <taxon>Saccharomycetes</taxon>
        <taxon>Saccharomycodales</taxon>
        <taxon>Saccharomycodaceae</taxon>
        <taxon>Saccharomycodes</taxon>
    </lineage>
</organism>
<evidence type="ECO:0000313" key="8">
    <source>
        <dbReference type="Proteomes" id="UP000262825"/>
    </source>
</evidence>
<keyword evidence="8" id="KW-1185">Reference proteome</keyword>
<dbReference type="VEuPathDB" id="FungiDB:SCODWIG_01705"/>
<dbReference type="InterPro" id="IPR004342">
    <property type="entry name" value="EXS_C"/>
</dbReference>
<gene>
    <name evidence="7" type="ORF">SCODWIG_01705</name>
</gene>
<proteinExistence type="predicted"/>
<comment type="subcellular location">
    <subcellularLocation>
        <location evidence="1">Membrane</location>
        <topology evidence="1">Multi-pass membrane protein</topology>
    </subcellularLocation>
</comment>
<dbReference type="EMBL" id="UFAJ01000235">
    <property type="protein sequence ID" value="SSD59944.1"/>
    <property type="molecule type" value="Genomic_DNA"/>
</dbReference>
<dbReference type="Proteomes" id="UP000262825">
    <property type="component" value="Unassembled WGS sequence"/>
</dbReference>
<keyword evidence="2 5" id="KW-0812">Transmembrane</keyword>
<keyword evidence="4 5" id="KW-0472">Membrane</keyword>
<evidence type="ECO:0000313" key="7">
    <source>
        <dbReference type="EMBL" id="SSD59944.1"/>
    </source>
</evidence>
<evidence type="ECO:0000256" key="3">
    <source>
        <dbReference type="ARBA" id="ARBA00022989"/>
    </source>
</evidence>
<reference evidence="8" key="1">
    <citation type="submission" date="2018-06" db="EMBL/GenBank/DDBJ databases">
        <authorList>
            <person name="Guldener U."/>
        </authorList>
    </citation>
    <scope>NUCLEOTIDE SEQUENCE [LARGE SCALE GENOMIC DNA]</scope>
    <source>
        <strain evidence="8">UTAD17</strain>
    </source>
</reference>
<dbReference type="PROSITE" id="PS51380">
    <property type="entry name" value="EXS"/>
    <property type="match status" value="1"/>
</dbReference>
<evidence type="ECO:0000256" key="2">
    <source>
        <dbReference type="ARBA" id="ARBA00022692"/>
    </source>
</evidence>